<name>A0A6C0C8Q8_9ZZZZ</name>
<protein>
    <submittedName>
        <fullName evidence="1">Uncharacterized protein</fullName>
    </submittedName>
</protein>
<proteinExistence type="predicted"/>
<sequence>MNKNIRVKILCNWTNSKQICQQLNNNVNTLKHIEITWLDTDIDYYFIFNSPFNGELFQPNKTILIKTNNAPNIYEHEPLNFLKIIPTDCDLESINFLNLLEGIIYHLEGIPYESVQVGPDTLTYQRYFTNITKPVKHICFLHCCSIGHASRMILNQIVSKVLRELINELDYLYIVNIGENIVETDFINEKIRIINYSNNTQLFEKPTLNLMRCFSKYHQDAKILYLHTKGITYPSDYVQISDWRNLLIFFLVERYRTCLKLLDEYDVVGSNFSLDPHPHFSGNFWWSTSKHINTLPEIISNVRHDCEWWLFNNNPNVKKSVLYTSNVNHYTTPYPTSIYDPDAINEK</sequence>
<accession>A0A6C0C8Q8</accession>
<reference evidence="1" key="1">
    <citation type="journal article" date="2020" name="Nature">
        <title>Giant virus diversity and host interactions through global metagenomics.</title>
        <authorList>
            <person name="Schulz F."/>
            <person name="Roux S."/>
            <person name="Paez-Espino D."/>
            <person name="Jungbluth S."/>
            <person name="Walsh D.A."/>
            <person name="Denef V.J."/>
            <person name="McMahon K.D."/>
            <person name="Konstantinidis K.T."/>
            <person name="Eloe-Fadrosh E.A."/>
            <person name="Kyrpides N.C."/>
            <person name="Woyke T."/>
        </authorList>
    </citation>
    <scope>NUCLEOTIDE SEQUENCE</scope>
    <source>
        <strain evidence="1">GVMAG-M-3300020192-26</strain>
    </source>
</reference>
<dbReference type="EMBL" id="MN739358">
    <property type="protein sequence ID" value="QHT00713.1"/>
    <property type="molecule type" value="Genomic_DNA"/>
</dbReference>
<dbReference type="AlphaFoldDB" id="A0A6C0C8Q8"/>
<organism evidence="1">
    <name type="scientific">viral metagenome</name>
    <dbReference type="NCBI Taxonomy" id="1070528"/>
    <lineage>
        <taxon>unclassified sequences</taxon>
        <taxon>metagenomes</taxon>
        <taxon>organismal metagenomes</taxon>
    </lineage>
</organism>
<evidence type="ECO:0000313" key="1">
    <source>
        <dbReference type="EMBL" id="QHT00713.1"/>
    </source>
</evidence>